<proteinExistence type="predicted"/>
<dbReference type="InterPro" id="IPR007347">
    <property type="entry name" value="SpoVS"/>
</dbReference>
<dbReference type="AlphaFoldDB" id="A0A7S2GU35"/>
<name>A0A7S2GU35_9EUKA</name>
<evidence type="ECO:0000313" key="2">
    <source>
        <dbReference type="EMBL" id="CAD9471098.1"/>
    </source>
</evidence>
<feature type="compositionally biased region" description="Polar residues" evidence="1">
    <location>
        <begin position="89"/>
        <end position="98"/>
    </location>
</feature>
<gene>
    <name evidence="2" type="ORF">CBRE1094_LOCUS22605</name>
</gene>
<accession>A0A7S2GU35</accession>
<feature type="region of interest" description="Disordered" evidence="1">
    <location>
        <begin position="1"/>
        <end position="98"/>
    </location>
</feature>
<dbReference type="Pfam" id="PF04232">
    <property type="entry name" value="SpoVS"/>
    <property type="match status" value="2"/>
</dbReference>
<dbReference type="Gene3D" id="3.30.110.20">
    <property type="entry name" value="Alba-like domain"/>
    <property type="match status" value="2"/>
</dbReference>
<reference evidence="2" key="1">
    <citation type="submission" date="2021-01" db="EMBL/GenBank/DDBJ databases">
        <authorList>
            <person name="Corre E."/>
            <person name="Pelletier E."/>
            <person name="Niang G."/>
            <person name="Scheremetjew M."/>
            <person name="Finn R."/>
            <person name="Kale V."/>
            <person name="Holt S."/>
            <person name="Cochrane G."/>
            <person name="Meng A."/>
            <person name="Brown T."/>
            <person name="Cohen L."/>
        </authorList>
    </citation>
    <scope>NUCLEOTIDE SEQUENCE</scope>
    <source>
        <strain evidence="2">UTEX LB 985</strain>
    </source>
</reference>
<feature type="compositionally biased region" description="Basic and acidic residues" evidence="1">
    <location>
        <begin position="66"/>
        <end position="82"/>
    </location>
</feature>
<dbReference type="PANTHER" id="PTHR35331">
    <property type="entry name" value="STAGE V SPORULATION PROTEIN S"/>
    <property type="match status" value="1"/>
</dbReference>
<organism evidence="2">
    <name type="scientific">Haptolina brevifila</name>
    <dbReference type="NCBI Taxonomy" id="156173"/>
    <lineage>
        <taxon>Eukaryota</taxon>
        <taxon>Haptista</taxon>
        <taxon>Haptophyta</taxon>
        <taxon>Prymnesiophyceae</taxon>
        <taxon>Prymnesiales</taxon>
        <taxon>Prymnesiaceae</taxon>
        <taxon>Haptolina</taxon>
    </lineage>
</organism>
<dbReference type="PANTHER" id="PTHR35331:SF1">
    <property type="entry name" value="STAGE V SPORULATION PROTEIN S"/>
    <property type="match status" value="1"/>
</dbReference>
<dbReference type="GO" id="GO:0003676">
    <property type="term" value="F:nucleic acid binding"/>
    <property type="evidence" value="ECO:0007669"/>
    <property type="project" value="InterPro"/>
</dbReference>
<protein>
    <submittedName>
        <fullName evidence="2">Uncharacterized protein</fullName>
    </submittedName>
</protein>
<feature type="compositionally biased region" description="Gly residues" evidence="1">
    <location>
        <begin position="34"/>
        <end position="58"/>
    </location>
</feature>
<sequence>MQQGLQPFVFDEKEMDMGGLSLEPSLAAGQAVNGKGGSRGGGGGGGGRGGGGRRGGPGQHTPRRQNSGEELKPGSDFWDRLLRPGGTGRNITKVGQGTNPRDIASQIAAQARAAVDCPILQCIGPGATNQAIKAVAIARTYLSKSHSSGTTAHPDCIVYPEFVKLDPSQTDDTALSALQLTLCKRVRRTSVDKEGRSLKVSSNTEAKALAGAIASCTREGSRVELTAIGAGSVNQAIKAVAIARQYVEEEAIDLCFRPEFVEIAETSGEGSATSALRIIVLVEQT</sequence>
<evidence type="ECO:0000256" key="1">
    <source>
        <dbReference type="SAM" id="MobiDB-lite"/>
    </source>
</evidence>
<dbReference type="EMBL" id="HBGU01041489">
    <property type="protein sequence ID" value="CAD9471098.1"/>
    <property type="molecule type" value="Transcribed_RNA"/>
</dbReference>
<dbReference type="InterPro" id="IPR036882">
    <property type="entry name" value="Alba-like_dom_sf"/>
</dbReference>